<feature type="region of interest" description="Disordered" evidence="2">
    <location>
        <begin position="56"/>
        <end position="77"/>
    </location>
</feature>
<dbReference type="Proteomes" id="UP000199159">
    <property type="component" value="Unassembled WGS sequence"/>
</dbReference>
<organism evidence="4 5">
    <name type="scientific">Litchfieldia salsa</name>
    <dbReference type="NCBI Taxonomy" id="930152"/>
    <lineage>
        <taxon>Bacteria</taxon>
        <taxon>Bacillati</taxon>
        <taxon>Bacillota</taxon>
        <taxon>Bacilli</taxon>
        <taxon>Bacillales</taxon>
        <taxon>Bacillaceae</taxon>
        <taxon>Litchfieldia</taxon>
    </lineage>
</organism>
<dbReference type="InterPro" id="IPR012640">
    <property type="entry name" value="Membr_lipoprot_lipid_attach_CS"/>
</dbReference>
<feature type="chain" id="PRO_5038991773" evidence="3">
    <location>
        <begin position="21"/>
        <end position="148"/>
    </location>
</feature>
<dbReference type="Pfam" id="PF08139">
    <property type="entry name" value="LPAM_1"/>
    <property type="match status" value="1"/>
</dbReference>
<dbReference type="RefSeq" id="WP_090853400.1">
    <property type="nucleotide sequence ID" value="NZ_FNJU01000004.1"/>
</dbReference>
<keyword evidence="5" id="KW-1185">Reference proteome</keyword>
<evidence type="ECO:0000256" key="3">
    <source>
        <dbReference type="SAM" id="SignalP"/>
    </source>
</evidence>
<evidence type="ECO:0000313" key="4">
    <source>
        <dbReference type="EMBL" id="SDP61250.1"/>
    </source>
</evidence>
<keyword evidence="1 3" id="KW-0732">Signal</keyword>
<feature type="signal peptide" evidence="3">
    <location>
        <begin position="1"/>
        <end position="20"/>
    </location>
</feature>
<dbReference type="PROSITE" id="PS51257">
    <property type="entry name" value="PROKAR_LIPOPROTEIN"/>
    <property type="match status" value="1"/>
</dbReference>
<protein>
    <submittedName>
        <fullName evidence="4">Uncharacterized protein</fullName>
    </submittedName>
</protein>
<sequence length="148" mass="17438">MKRMVFLALSLLLFLTGCNWNPNHEYHAQREDIDGTNLMESGTRKNSFYEEDLQDEDYNTNQNPNFIDLTEDRPDIGDDQDKFREVIELKSEFKPGAVFINGANAYVTVHTDKSYSNKDRKKEEKKLYETLQKAMPRYHIRVTIHDND</sequence>
<dbReference type="AlphaFoldDB" id="A0A1H0U5A6"/>
<evidence type="ECO:0000256" key="1">
    <source>
        <dbReference type="ARBA" id="ARBA00022729"/>
    </source>
</evidence>
<reference evidence="5" key="1">
    <citation type="submission" date="2016-10" db="EMBL/GenBank/DDBJ databases">
        <authorList>
            <person name="Varghese N."/>
            <person name="Submissions S."/>
        </authorList>
    </citation>
    <scope>NUCLEOTIDE SEQUENCE [LARGE SCALE GENOMIC DNA]</scope>
    <source>
        <strain evidence="5">IBRC-M10078</strain>
    </source>
</reference>
<proteinExistence type="predicted"/>
<gene>
    <name evidence="4" type="ORF">SAMN05216565_104156</name>
</gene>
<evidence type="ECO:0000313" key="5">
    <source>
        <dbReference type="Proteomes" id="UP000199159"/>
    </source>
</evidence>
<dbReference type="OrthoDB" id="2860517at2"/>
<name>A0A1H0U5A6_9BACI</name>
<accession>A0A1H0U5A6</accession>
<evidence type="ECO:0000256" key="2">
    <source>
        <dbReference type="SAM" id="MobiDB-lite"/>
    </source>
</evidence>
<dbReference type="EMBL" id="FNJU01000004">
    <property type="protein sequence ID" value="SDP61250.1"/>
    <property type="molecule type" value="Genomic_DNA"/>
</dbReference>